<feature type="region of interest" description="Disordered" evidence="1">
    <location>
        <begin position="655"/>
        <end position="685"/>
    </location>
</feature>
<feature type="region of interest" description="Disordered" evidence="1">
    <location>
        <begin position="182"/>
        <end position="239"/>
    </location>
</feature>
<feature type="compositionally biased region" description="Acidic residues" evidence="1">
    <location>
        <begin position="198"/>
        <end position="211"/>
    </location>
</feature>
<evidence type="ECO:0000313" key="2">
    <source>
        <dbReference type="EMBL" id="TPX12785.1"/>
    </source>
</evidence>
<gene>
    <name evidence="2" type="ORF">E0L32_000962</name>
</gene>
<feature type="compositionally biased region" description="Low complexity" evidence="1">
    <location>
        <begin position="286"/>
        <end position="300"/>
    </location>
</feature>
<dbReference type="AlphaFoldDB" id="A0A507APL1"/>
<feature type="region of interest" description="Disordered" evidence="1">
    <location>
        <begin position="274"/>
        <end position="301"/>
    </location>
</feature>
<accession>A0A507APL1</accession>
<dbReference type="GeneID" id="41968409"/>
<dbReference type="STRING" id="1093900.A0A507APL1"/>
<dbReference type="EMBL" id="SKBQ01000003">
    <property type="protein sequence ID" value="TPX12785.1"/>
    <property type="molecule type" value="Genomic_DNA"/>
</dbReference>
<comment type="caution">
    <text evidence="2">The sequence shown here is derived from an EMBL/GenBank/DDBJ whole genome shotgun (WGS) entry which is preliminary data.</text>
</comment>
<feature type="compositionally biased region" description="Low complexity" evidence="1">
    <location>
        <begin position="345"/>
        <end position="358"/>
    </location>
</feature>
<sequence>MFGSLSHLFPVPNASAANGPPKDVPPATPVHFPRCLPRLADDRDAAAATPAPGPLPAVLQSIIRPTEVSMRHLNALGVHLRPDAPLEEIIPDTTSVPNFEAWNTLTYDQARDVNEQTRRPLNNGNSSPGVQTYLDRRTELSTPNEAAFRSVRRMQPPPGQSQVRLGNSYEFFRNLEVFATHWDDTSAPEKPADPPQESSDDNATEEQDGDNETAASEDAKDDKPTPANPFFRTGTGTQMPPEYRLNILTAFLKLVAYDFGCNVSAPRTEPRLYVNSAPYSPPDPTSPASSTSSPSKGRSSYFSSGCTFIFRTPTTREAARAGIVEGPLAAVSARHTTSFPPPPSSEGSGDDAAAAGRDPSVDPDRESTIDLARELVAALLTAQHRAREGKTERRYGEGAWWATKPRWGGGSGGPIGREIDALSGPGAPPNTDEAVSSRAEGAGGCGSSSTPPSSSSSSSSRGPPPPAGSASASGAMMAVRSLPGGRLTASSLSSSSSGQPPAAKKPRRNMAMYDNYRMVRPPSASWDKKARYAPVGRARGAAYDDVFVVSALFHHVSVLRVRVPDRLLEVLDGAPDGADVSDGDGDGDGDGEGDGEREEMGTKKGSGGRRRGMRRSWGRVDVVRSPWYDLFRPEERVRAMQLVWAMMAWLMRRDDGDDDGREDAAAGREMEGAESGGGDVEMGGS</sequence>
<feature type="compositionally biased region" description="Gly residues" evidence="1">
    <location>
        <begin position="674"/>
        <end position="685"/>
    </location>
</feature>
<feature type="region of interest" description="Disordered" evidence="1">
    <location>
        <begin position="116"/>
        <end position="135"/>
    </location>
</feature>
<dbReference type="RefSeq" id="XP_030994496.1">
    <property type="nucleotide sequence ID" value="XM_031144621.1"/>
</dbReference>
<feature type="region of interest" description="Disordered" evidence="1">
    <location>
        <begin position="402"/>
        <end position="511"/>
    </location>
</feature>
<dbReference type="InParanoid" id="A0A507APL1"/>
<reference evidence="2 3" key="1">
    <citation type="submission" date="2019-06" db="EMBL/GenBank/DDBJ databases">
        <title>Draft genome sequence of the filamentous fungus Phialemoniopsis curvata isolated from diesel fuel.</title>
        <authorList>
            <person name="Varaljay V.A."/>
            <person name="Lyon W.J."/>
            <person name="Crouch A.L."/>
            <person name="Drake C.E."/>
            <person name="Hollomon J.M."/>
            <person name="Nadeau L.J."/>
            <person name="Nunn H.S."/>
            <person name="Stevenson B.S."/>
            <person name="Bojanowski C.L."/>
            <person name="Crookes-Goodson W.J."/>
        </authorList>
    </citation>
    <scope>NUCLEOTIDE SEQUENCE [LARGE SCALE GENOMIC DNA]</scope>
    <source>
        <strain evidence="2 3">D216</strain>
    </source>
</reference>
<keyword evidence="3" id="KW-1185">Reference proteome</keyword>
<feature type="region of interest" description="Disordered" evidence="1">
    <location>
        <begin position="144"/>
        <end position="165"/>
    </location>
</feature>
<feature type="compositionally biased region" description="Acidic residues" evidence="1">
    <location>
        <begin position="579"/>
        <end position="597"/>
    </location>
</feature>
<proteinExistence type="predicted"/>
<organism evidence="2 3">
    <name type="scientific">Thyridium curvatum</name>
    <dbReference type="NCBI Taxonomy" id="1093900"/>
    <lineage>
        <taxon>Eukaryota</taxon>
        <taxon>Fungi</taxon>
        <taxon>Dikarya</taxon>
        <taxon>Ascomycota</taxon>
        <taxon>Pezizomycotina</taxon>
        <taxon>Sordariomycetes</taxon>
        <taxon>Sordariomycetidae</taxon>
        <taxon>Thyridiales</taxon>
        <taxon>Thyridiaceae</taxon>
        <taxon>Thyridium</taxon>
    </lineage>
</organism>
<feature type="compositionally biased region" description="Low complexity" evidence="1">
    <location>
        <begin position="447"/>
        <end position="461"/>
    </location>
</feature>
<name>A0A507APL1_9PEZI</name>
<feature type="region of interest" description="Disordered" evidence="1">
    <location>
        <begin position="334"/>
        <end position="366"/>
    </location>
</feature>
<feature type="region of interest" description="Disordered" evidence="1">
    <location>
        <begin position="573"/>
        <end position="612"/>
    </location>
</feature>
<evidence type="ECO:0000313" key="3">
    <source>
        <dbReference type="Proteomes" id="UP000319257"/>
    </source>
</evidence>
<evidence type="ECO:0000256" key="1">
    <source>
        <dbReference type="SAM" id="MobiDB-lite"/>
    </source>
</evidence>
<dbReference type="OrthoDB" id="5407653at2759"/>
<dbReference type="Proteomes" id="UP000319257">
    <property type="component" value="Unassembled WGS sequence"/>
</dbReference>
<feature type="compositionally biased region" description="Polar residues" evidence="1">
    <location>
        <begin position="119"/>
        <end position="130"/>
    </location>
</feature>
<protein>
    <submittedName>
        <fullName evidence="2">Uncharacterized protein</fullName>
    </submittedName>
</protein>
<feature type="compositionally biased region" description="Basic and acidic residues" evidence="1">
    <location>
        <begin position="662"/>
        <end position="671"/>
    </location>
</feature>